<name>A0A9R1WCM6_LACSA</name>
<dbReference type="PANTHER" id="PTHR36725">
    <property type="entry name" value="SENESCENCE-ASSOCIATED PROTEIN AAF, CHLOROLPLASTIC"/>
    <property type="match status" value="1"/>
</dbReference>
<accession>A0A9R1WCM6</accession>
<comment type="caution">
    <text evidence="1">The sequence shown here is derived from an EMBL/GenBank/DDBJ whole genome shotgun (WGS) entry which is preliminary data.</text>
</comment>
<dbReference type="Proteomes" id="UP000235145">
    <property type="component" value="Unassembled WGS sequence"/>
</dbReference>
<evidence type="ECO:0000313" key="1">
    <source>
        <dbReference type="EMBL" id="KAJ0222751.1"/>
    </source>
</evidence>
<organism evidence="1 2">
    <name type="scientific">Lactuca sativa</name>
    <name type="common">Garden lettuce</name>
    <dbReference type="NCBI Taxonomy" id="4236"/>
    <lineage>
        <taxon>Eukaryota</taxon>
        <taxon>Viridiplantae</taxon>
        <taxon>Streptophyta</taxon>
        <taxon>Embryophyta</taxon>
        <taxon>Tracheophyta</taxon>
        <taxon>Spermatophyta</taxon>
        <taxon>Magnoliopsida</taxon>
        <taxon>eudicotyledons</taxon>
        <taxon>Gunneridae</taxon>
        <taxon>Pentapetalae</taxon>
        <taxon>asterids</taxon>
        <taxon>campanulids</taxon>
        <taxon>Asterales</taxon>
        <taxon>Asteraceae</taxon>
        <taxon>Cichorioideae</taxon>
        <taxon>Cichorieae</taxon>
        <taxon>Lactucinae</taxon>
        <taxon>Lactuca</taxon>
    </lineage>
</organism>
<dbReference type="InterPro" id="IPR044973">
    <property type="entry name" value="AAF-like"/>
</dbReference>
<dbReference type="PANTHER" id="PTHR36725:SF1">
    <property type="entry name" value="SENESCENCE-ASSOCIATED PROTEIN AAF, CHLOROLPLASTIC"/>
    <property type="match status" value="1"/>
</dbReference>
<proteinExistence type="predicted"/>
<dbReference type="GO" id="GO:0010150">
    <property type="term" value="P:leaf senescence"/>
    <property type="evidence" value="ECO:0007669"/>
    <property type="project" value="InterPro"/>
</dbReference>
<protein>
    <submittedName>
        <fullName evidence="1">Uncharacterized protein</fullName>
    </submittedName>
</protein>
<sequence>MNNISILGDAYRDMASALSKADGIDYTDLEKLELLVATIMDLDAIDGKGSVSLLAECSTSPDVNTRYIFSYKKTKTNFFNEEGI</sequence>
<keyword evidence="2" id="KW-1185">Reference proteome</keyword>
<dbReference type="EMBL" id="NBSK02000002">
    <property type="protein sequence ID" value="KAJ0222751.1"/>
    <property type="molecule type" value="Genomic_DNA"/>
</dbReference>
<gene>
    <name evidence="1" type="ORF">LSAT_V11C200054770</name>
</gene>
<evidence type="ECO:0000313" key="2">
    <source>
        <dbReference type="Proteomes" id="UP000235145"/>
    </source>
</evidence>
<dbReference type="AlphaFoldDB" id="A0A9R1WCM6"/>
<reference evidence="1 2" key="1">
    <citation type="journal article" date="2017" name="Nat. Commun.">
        <title>Genome assembly with in vitro proximity ligation data and whole-genome triplication in lettuce.</title>
        <authorList>
            <person name="Reyes-Chin-Wo S."/>
            <person name="Wang Z."/>
            <person name="Yang X."/>
            <person name="Kozik A."/>
            <person name="Arikit S."/>
            <person name="Song C."/>
            <person name="Xia L."/>
            <person name="Froenicke L."/>
            <person name="Lavelle D.O."/>
            <person name="Truco M.J."/>
            <person name="Xia R."/>
            <person name="Zhu S."/>
            <person name="Xu C."/>
            <person name="Xu H."/>
            <person name="Xu X."/>
            <person name="Cox K."/>
            <person name="Korf I."/>
            <person name="Meyers B.C."/>
            <person name="Michelmore R.W."/>
        </authorList>
    </citation>
    <scope>NUCLEOTIDE SEQUENCE [LARGE SCALE GENOMIC DNA]</scope>
    <source>
        <strain evidence="2">cv. Salinas</strain>
        <tissue evidence="1">Seedlings</tissue>
    </source>
</reference>